<keyword evidence="3" id="KW-1185">Reference proteome</keyword>
<keyword evidence="1" id="KW-1133">Transmembrane helix</keyword>
<accession>F0S4Z7</accession>
<evidence type="ECO:0000313" key="2">
    <source>
        <dbReference type="EMBL" id="ADY54171.1"/>
    </source>
</evidence>
<keyword evidence="1" id="KW-0812">Transmembrane</keyword>
<reference evidence="3" key="2">
    <citation type="submission" date="2011-02" db="EMBL/GenBank/DDBJ databases">
        <title>The complete genome of Pedobacter saltans DSM 12145.</title>
        <authorList>
            <consortium name="US DOE Joint Genome Institute (JGI-PGF)"/>
            <person name="Lucas S."/>
            <person name="Copeland A."/>
            <person name="Lapidus A."/>
            <person name="Bruce D."/>
            <person name="Goodwin L."/>
            <person name="Pitluck S."/>
            <person name="Kyrpides N."/>
            <person name="Mavromatis K."/>
            <person name="Pagani I."/>
            <person name="Ivanova N."/>
            <person name="Ovchinnikova G."/>
            <person name="Lu M."/>
            <person name="Detter J.C."/>
            <person name="Han C."/>
            <person name="Land M."/>
            <person name="Hauser L."/>
            <person name="Markowitz V."/>
            <person name="Cheng J.-F."/>
            <person name="Hugenholtz P."/>
            <person name="Woyke T."/>
            <person name="Wu D."/>
            <person name="Tindall B."/>
            <person name="Pomrenke H.G."/>
            <person name="Brambilla E."/>
            <person name="Klenk H.-P."/>
            <person name="Eisen J.A."/>
        </authorList>
    </citation>
    <scope>NUCLEOTIDE SEQUENCE [LARGE SCALE GENOMIC DNA]</scope>
    <source>
        <strain evidence="3">ATCC 51119 / DSM 12145 / JCM 21818 / LMG 10337 / NBRC 100064 / NCIMB 13643</strain>
    </source>
</reference>
<protein>
    <submittedName>
        <fullName evidence="2">Nitrous-oxide metabolic protein NosY</fullName>
    </submittedName>
</protein>
<feature type="transmembrane region" description="Helical" evidence="1">
    <location>
        <begin position="155"/>
        <end position="177"/>
    </location>
</feature>
<dbReference type="HOGENOM" id="CLU_071765_2_0_10"/>
<dbReference type="Proteomes" id="UP000000310">
    <property type="component" value="Chromosome"/>
</dbReference>
<name>F0S4Z7_PSESL</name>
<organism evidence="2 3">
    <name type="scientific">Pseudopedobacter saltans (strain ATCC 51119 / DSM 12145 / JCM 21818 / CCUG 39354 / LMG 10337 / NBRC 100064 / NCIMB 13643)</name>
    <name type="common">Pedobacter saltans</name>
    <dbReference type="NCBI Taxonomy" id="762903"/>
    <lineage>
        <taxon>Bacteria</taxon>
        <taxon>Pseudomonadati</taxon>
        <taxon>Bacteroidota</taxon>
        <taxon>Sphingobacteriia</taxon>
        <taxon>Sphingobacteriales</taxon>
        <taxon>Sphingobacteriaceae</taxon>
        <taxon>Pseudopedobacter</taxon>
    </lineage>
</organism>
<dbReference type="KEGG" id="psn:Pedsa_3642"/>
<feature type="transmembrane region" description="Helical" evidence="1">
    <location>
        <begin position="88"/>
        <end position="114"/>
    </location>
</feature>
<dbReference type="eggNOG" id="COG1277">
    <property type="taxonomic scope" value="Bacteria"/>
</dbReference>
<reference evidence="2 3" key="1">
    <citation type="journal article" date="2011" name="Stand. Genomic Sci.">
        <title>Complete genome sequence of the gliding, heparinolytic Pedobacter saltans type strain (113).</title>
        <authorList>
            <person name="Liolios K."/>
            <person name="Sikorski J."/>
            <person name="Lu M."/>
            <person name="Nolan M."/>
            <person name="Lapidus A."/>
            <person name="Lucas S."/>
            <person name="Hammon N."/>
            <person name="Deshpande S."/>
            <person name="Cheng J.F."/>
            <person name="Tapia R."/>
            <person name="Han C."/>
            <person name="Goodwin L."/>
            <person name="Pitluck S."/>
            <person name="Huntemann M."/>
            <person name="Ivanova N."/>
            <person name="Pagani I."/>
            <person name="Mavromatis K."/>
            <person name="Ovchinikova G."/>
            <person name="Pati A."/>
            <person name="Chen A."/>
            <person name="Palaniappan K."/>
            <person name="Land M."/>
            <person name="Hauser L."/>
            <person name="Brambilla E.M."/>
            <person name="Kotsyurbenko O."/>
            <person name="Rohde M."/>
            <person name="Tindall B.J."/>
            <person name="Abt B."/>
            <person name="Goker M."/>
            <person name="Detter J.C."/>
            <person name="Woyke T."/>
            <person name="Bristow J."/>
            <person name="Eisen J.A."/>
            <person name="Markowitz V."/>
            <person name="Hugenholtz P."/>
            <person name="Klenk H.P."/>
            <person name="Kyrpides N.C."/>
        </authorList>
    </citation>
    <scope>NUCLEOTIDE SEQUENCE [LARGE SCALE GENOMIC DNA]</scope>
    <source>
        <strain evidence="3">ATCC 51119 / DSM 12145 / JCM 21818 / LMG 10337 / NBRC 100064 / NCIMB 13643</strain>
    </source>
</reference>
<feature type="transmembrane region" description="Helical" evidence="1">
    <location>
        <begin position="120"/>
        <end position="143"/>
    </location>
</feature>
<proteinExistence type="predicted"/>
<dbReference type="RefSeq" id="WP_013634654.1">
    <property type="nucleotide sequence ID" value="NC_015177.1"/>
</dbReference>
<gene>
    <name evidence="2" type="ordered locus">Pedsa_3642</name>
</gene>
<feature type="transmembrane region" description="Helical" evidence="1">
    <location>
        <begin position="47"/>
        <end position="67"/>
    </location>
</feature>
<dbReference type="STRING" id="762903.Pedsa_3642"/>
<dbReference type="EMBL" id="CP002545">
    <property type="protein sequence ID" value="ADY54171.1"/>
    <property type="molecule type" value="Genomic_DNA"/>
</dbReference>
<keyword evidence="1" id="KW-0472">Membrane</keyword>
<evidence type="ECO:0000313" key="3">
    <source>
        <dbReference type="Proteomes" id="UP000000310"/>
    </source>
</evidence>
<feature type="transmembrane region" description="Helical" evidence="1">
    <location>
        <begin position="222"/>
        <end position="245"/>
    </location>
</feature>
<sequence length="255" mass="28433">MKKVIKYVMLDILNSKIIIAYTLFLFCFSMGLFMMENVVEKSMASLLTLNLIIVPIISIIFSTIYVYNATEFIELLSAQPIKRKTLWLSIFFGLASAFILAFGIGCGIPILIFAFNTTGITLLITGLFLSVIFVSIALLSSVYIKDKAKGIGVSLMIWMYFSILFDGLVLFLLFQLLEYPLEKLIVALSILNPIDLARIVTLLKMDISALMGATSAVFKQSFAGAAGSIITFIVLALWVIVPLWFSTRKFQKKDL</sequence>
<feature type="transmembrane region" description="Helical" evidence="1">
    <location>
        <begin position="12"/>
        <end position="35"/>
    </location>
</feature>
<dbReference type="OrthoDB" id="1068411at2"/>
<evidence type="ECO:0000256" key="1">
    <source>
        <dbReference type="SAM" id="Phobius"/>
    </source>
</evidence>
<dbReference type="AlphaFoldDB" id="F0S4Z7"/>